<keyword evidence="3" id="KW-1185">Reference proteome</keyword>
<protein>
    <recommendedName>
        <fullName evidence="1">Galactose oxidase-like Early set domain-containing protein</fullName>
    </recommendedName>
</protein>
<dbReference type="InterPro" id="IPR015202">
    <property type="entry name" value="GO-like_E_set"/>
</dbReference>
<evidence type="ECO:0000313" key="3">
    <source>
        <dbReference type="Proteomes" id="UP001281410"/>
    </source>
</evidence>
<dbReference type="Proteomes" id="UP001281410">
    <property type="component" value="Unassembled WGS sequence"/>
</dbReference>
<sequence length="105" mass="11507">MSNKSRPLITAIKPEVLLEYNQNIAIEFELRVGDNHDHAHVGDNIYVTMAAPSLTTLSFALNQRLLILALDGPVRMIGSWNHVVRGHAPASGATRTLSIVCGRYS</sequence>
<gene>
    <name evidence="2" type="ORF">Dsin_014330</name>
</gene>
<comment type="caution">
    <text evidence="2">The sequence shown here is derived from an EMBL/GenBank/DDBJ whole genome shotgun (WGS) entry which is preliminary data.</text>
</comment>
<feature type="domain" description="Galactose oxidase-like Early set" evidence="1">
    <location>
        <begin position="6"/>
        <end position="78"/>
    </location>
</feature>
<evidence type="ECO:0000259" key="1">
    <source>
        <dbReference type="Pfam" id="PF09118"/>
    </source>
</evidence>
<dbReference type="EMBL" id="JANJYJ010000004">
    <property type="protein sequence ID" value="KAK3220360.1"/>
    <property type="molecule type" value="Genomic_DNA"/>
</dbReference>
<accession>A0AAE0EBG7</accession>
<dbReference type="AlphaFoldDB" id="A0AAE0EBG7"/>
<dbReference type="Gene3D" id="2.60.40.10">
    <property type="entry name" value="Immunoglobulins"/>
    <property type="match status" value="1"/>
</dbReference>
<dbReference type="Pfam" id="PF09118">
    <property type="entry name" value="GO-like_E_set"/>
    <property type="match status" value="1"/>
</dbReference>
<reference evidence="2" key="1">
    <citation type="journal article" date="2023" name="Plant J.">
        <title>Genome sequences and population genomics provide insights into the demographic history, inbreeding, and mutation load of two 'living fossil' tree species of Dipteronia.</title>
        <authorList>
            <person name="Feng Y."/>
            <person name="Comes H.P."/>
            <person name="Chen J."/>
            <person name="Zhu S."/>
            <person name="Lu R."/>
            <person name="Zhang X."/>
            <person name="Li P."/>
            <person name="Qiu J."/>
            <person name="Olsen K.M."/>
            <person name="Qiu Y."/>
        </authorList>
    </citation>
    <scope>NUCLEOTIDE SEQUENCE</scope>
    <source>
        <strain evidence="2">NBL</strain>
    </source>
</reference>
<organism evidence="2 3">
    <name type="scientific">Dipteronia sinensis</name>
    <dbReference type="NCBI Taxonomy" id="43782"/>
    <lineage>
        <taxon>Eukaryota</taxon>
        <taxon>Viridiplantae</taxon>
        <taxon>Streptophyta</taxon>
        <taxon>Embryophyta</taxon>
        <taxon>Tracheophyta</taxon>
        <taxon>Spermatophyta</taxon>
        <taxon>Magnoliopsida</taxon>
        <taxon>eudicotyledons</taxon>
        <taxon>Gunneridae</taxon>
        <taxon>Pentapetalae</taxon>
        <taxon>rosids</taxon>
        <taxon>malvids</taxon>
        <taxon>Sapindales</taxon>
        <taxon>Sapindaceae</taxon>
        <taxon>Hippocastanoideae</taxon>
        <taxon>Acereae</taxon>
        <taxon>Dipteronia</taxon>
    </lineage>
</organism>
<evidence type="ECO:0000313" key="2">
    <source>
        <dbReference type="EMBL" id="KAK3220360.1"/>
    </source>
</evidence>
<proteinExistence type="predicted"/>
<name>A0AAE0EBG7_9ROSI</name>
<dbReference type="InterPro" id="IPR013783">
    <property type="entry name" value="Ig-like_fold"/>
</dbReference>